<evidence type="ECO:0000313" key="1">
    <source>
        <dbReference type="EMBL" id="MPM20525.1"/>
    </source>
</evidence>
<comment type="caution">
    <text evidence="1">The sequence shown here is derived from an EMBL/GenBank/DDBJ whole genome shotgun (WGS) entry which is preliminary data.</text>
</comment>
<protein>
    <submittedName>
        <fullName evidence="1">Uncharacterized protein</fullName>
    </submittedName>
</protein>
<dbReference type="AntiFam" id="ANF00095">
    <property type="entry name" value="Shadow ORF (opposite ABC transporters)"/>
</dbReference>
<sequence length="81" mass="8945">MDIPDDFSVIDRDDACGTGRYFLRVGDHDDQLTGFGNVLDDVQHLISRLRVQSSGRFIGNDDIRIIDQRAGDGHTLLLSAG</sequence>
<reference evidence="1" key="1">
    <citation type="submission" date="2019-08" db="EMBL/GenBank/DDBJ databases">
        <authorList>
            <person name="Kucharzyk K."/>
            <person name="Murdoch R.W."/>
            <person name="Higgins S."/>
            <person name="Loffler F."/>
        </authorList>
    </citation>
    <scope>NUCLEOTIDE SEQUENCE</scope>
</reference>
<accession>A0A644XWG0</accession>
<dbReference type="AlphaFoldDB" id="A0A644XWG0"/>
<proteinExistence type="predicted"/>
<organism evidence="1">
    <name type="scientific">bioreactor metagenome</name>
    <dbReference type="NCBI Taxonomy" id="1076179"/>
    <lineage>
        <taxon>unclassified sequences</taxon>
        <taxon>metagenomes</taxon>
        <taxon>ecological metagenomes</taxon>
    </lineage>
</organism>
<dbReference type="EMBL" id="VSSQ01003403">
    <property type="protein sequence ID" value="MPM20525.1"/>
    <property type="molecule type" value="Genomic_DNA"/>
</dbReference>
<dbReference type="AntiFam" id="ANF00142">
    <property type="entry name" value="Shadow ORF (opposite yadG)"/>
</dbReference>
<gene>
    <name evidence="1" type="ORF">SDC9_66955</name>
</gene>
<name>A0A644XWG0_9ZZZZ</name>